<dbReference type="Proteomes" id="UP000290253">
    <property type="component" value="Unassembled WGS sequence"/>
</dbReference>
<keyword evidence="10" id="KW-0675">Receptor</keyword>
<evidence type="ECO:0000313" key="10">
    <source>
        <dbReference type="EMBL" id="RXS97592.1"/>
    </source>
</evidence>
<evidence type="ECO:0000256" key="5">
    <source>
        <dbReference type="ARBA" id="ARBA00023136"/>
    </source>
</evidence>
<dbReference type="OrthoDB" id="97893at2"/>
<dbReference type="GO" id="GO:0030246">
    <property type="term" value="F:carbohydrate binding"/>
    <property type="evidence" value="ECO:0007669"/>
    <property type="project" value="InterPro"/>
</dbReference>
<evidence type="ECO:0000313" key="11">
    <source>
        <dbReference type="Proteomes" id="UP000290253"/>
    </source>
</evidence>
<evidence type="ECO:0000256" key="4">
    <source>
        <dbReference type="ARBA" id="ARBA00022692"/>
    </source>
</evidence>
<dbReference type="Gene3D" id="2.60.40.1120">
    <property type="entry name" value="Carboxypeptidase-like, regulatory domain"/>
    <property type="match status" value="1"/>
</dbReference>
<feature type="signal peptide" evidence="8">
    <location>
        <begin position="1"/>
        <end position="34"/>
    </location>
</feature>
<gene>
    <name evidence="10" type="ORF">ESZ00_06825</name>
</gene>
<evidence type="ECO:0000256" key="2">
    <source>
        <dbReference type="ARBA" id="ARBA00022448"/>
    </source>
</evidence>
<dbReference type="InterPro" id="IPR013784">
    <property type="entry name" value="Carb-bd-like_fold"/>
</dbReference>
<evidence type="ECO:0000256" key="3">
    <source>
        <dbReference type="ARBA" id="ARBA00022452"/>
    </source>
</evidence>
<keyword evidence="4" id="KW-0812">Transmembrane</keyword>
<name>A0A4V1NVZ0_9BACT</name>
<dbReference type="InterPro" id="IPR036942">
    <property type="entry name" value="Beta-barrel_TonB_sf"/>
</dbReference>
<dbReference type="GO" id="GO:0044718">
    <property type="term" value="P:siderophore transmembrane transport"/>
    <property type="evidence" value="ECO:0007669"/>
    <property type="project" value="TreeGrafter"/>
</dbReference>
<evidence type="ECO:0000259" key="9">
    <source>
        <dbReference type="Pfam" id="PF25183"/>
    </source>
</evidence>
<protein>
    <submittedName>
        <fullName evidence="10">TonB-dependent receptor</fullName>
    </submittedName>
</protein>
<dbReference type="PANTHER" id="PTHR30069:SF46">
    <property type="entry name" value="OAR PROTEIN"/>
    <property type="match status" value="1"/>
</dbReference>
<keyword evidence="8" id="KW-0732">Signal</keyword>
<keyword evidence="6" id="KW-0998">Cell outer membrane</keyword>
<dbReference type="Gene3D" id="2.40.170.20">
    <property type="entry name" value="TonB-dependent receptor, beta-barrel domain"/>
    <property type="match status" value="1"/>
</dbReference>
<dbReference type="SUPFAM" id="SSF49452">
    <property type="entry name" value="Starch-binding domain-like"/>
    <property type="match status" value="1"/>
</dbReference>
<dbReference type="AlphaFoldDB" id="A0A4V1NVZ0"/>
<feature type="chain" id="PRO_5020541393" evidence="8">
    <location>
        <begin position="35"/>
        <end position="1114"/>
    </location>
</feature>
<feature type="region of interest" description="Disordered" evidence="7">
    <location>
        <begin position="977"/>
        <end position="1005"/>
    </location>
</feature>
<comment type="subcellular location">
    <subcellularLocation>
        <location evidence="1">Cell outer membrane</location>
        <topology evidence="1">Multi-pass membrane protein</topology>
    </subcellularLocation>
</comment>
<dbReference type="SUPFAM" id="SSF56935">
    <property type="entry name" value="Porins"/>
    <property type="match status" value="1"/>
</dbReference>
<keyword evidence="3" id="KW-1134">Transmembrane beta strand</keyword>
<proteinExistence type="predicted"/>
<organism evidence="10 11">
    <name type="scientific">Silvibacterium dinghuense</name>
    <dbReference type="NCBI Taxonomy" id="1560006"/>
    <lineage>
        <taxon>Bacteria</taxon>
        <taxon>Pseudomonadati</taxon>
        <taxon>Acidobacteriota</taxon>
        <taxon>Terriglobia</taxon>
        <taxon>Terriglobales</taxon>
        <taxon>Acidobacteriaceae</taxon>
        <taxon>Silvibacterium</taxon>
    </lineage>
</organism>
<keyword evidence="2" id="KW-0813">Transport</keyword>
<feature type="compositionally biased region" description="Polar residues" evidence="7">
    <location>
        <begin position="980"/>
        <end position="989"/>
    </location>
</feature>
<evidence type="ECO:0000256" key="1">
    <source>
        <dbReference type="ARBA" id="ARBA00004571"/>
    </source>
</evidence>
<dbReference type="GO" id="GO:0009279">
    <property type="term" value="C:cell outer membrane"/>
    <property type="evidence" value="ECO:0007669"/>
    <property type="project" value="UniProtKB-SubCell"/>
</dbReference>
<accession>A0A4V1NVZ0</accession>
<dbReference type="GO" id="GO:0015344">
    <property type="term" value="F:siderophore uptake transmembrane transporter activity"/>
    <property type="evidence" value="ECO:0007669"/>
    <property type="project" value="TreeGrafter"/>
</dbReference>
<dbReference type="Pfam" id="PF13620">
    <property type="entry name" value="CarboxypepD_reg"/>
    <property type="match status" value="1"/>
</dbReference>
<feature type="domain" description="TonB-dependent transporter Oar-like beta-barrel" evidence="9">
    <location>
        <begin position="247"/>
        <end position="1107"/>
    </location>
</feature>
<keyword evidence="11" id="KW-1185">Reference proteome</keyword>
<evidence type="ECO:0000256" key="6">
    <source>
        <dbReference type="ARBA" id="ARBA00023237"/>
    </source>
</evidence>
<dbReference type="InterPro" id="IPR057601">
    <property type="entry name" value="Oar-like_b-barrel"/>
</dbReference>
<dbReference type="PANTHER" id="PTHR30069">
    <property type="entry name" value="TONB-DEPENDENT OUTER MEMBRANE RECEPTOR"/>
    <property type="match status" value="1"/>
</dbReference>
<dbReference type="Pfam" id="PF25183">
    <property type="entry name" value="OMP_b-brl_4"/>
    <property type="match status" value="1"/>
</dbReference>
<dbReference type="InterPro" id="IPR039426">
    <property type="entry name" value="TonB-dep_rcpt-like"/>
</dbReference>
<comment type="caution">
    <text evidence="10">The sequence shown here is derived from an EMBL/GenBank/DDBJ whole genome shotgun (WGS) entry which is preliminary data.</text>
</comment>
<sequence length="1114" mass="120302">MKALHIRGRAGLSTRALIAVMFILSALGATNVFAQNEGSLSGSVQDAQKAQISGAKVTVTRTETGLSESKLTNNSGFYAFPVLLPGHYNITVEKDGFNLQTKEGVEIFTGQASAVSFTLDVGHVVEKIEVHSDVAQLQSTTSSITDEVENTSIKNYPLLDRTASQLQRLSGLVVSSGTGSNTEFTIAGGRGDNANYTVDGGTTQNLLQGVPEQMFNLPIDALQEFSFSISDYKAELGRSGGGFIQMTTKSGTNNFHGSAYFYYRSQGFQAIPVFATTNPPLQYKFFGGSIGGPIWRGKTYFFFTYEGRRQTTSSALLLNVPDALERAGNFSEVAAEVIDPNTGLQAEYNGQKNVLPPSELDPYGVKLASYYPLPNVTGAALNTSNFSGNDTTQSVSNIYVLRIDHKFSDRDSVYGRFLANPSNSSVPNVYPTPGTDPYGSSSLDYYYNPSATWNHIFTPNVLNEARATFSFREALALTNGTNSAAAAALALPGINSAYFPGVTLGSFATIGNASQQQRLQTPILANEYADNLSWQIGKHQTKYGIDYRTSADGDLYSPSAGGFFNFTSTGASSNNAAGSLANLLLGRVNSASRQETELLYSLAWSWGLYAQDDWHVNDKLTLNYGLRWDIDSPRYLSNNRQNSFNPTAINPVSGTPGVITFAGIDGQSRYANNFDRTLFGPRLGLAWTPRENEVFRVGSGILYEGEYDQATPIVMALGFSNAISLTSPNSVAGTPAFLLKDNGTEGTGLAAYPTASQLTPSFGAVAVGSTPNTTVQWITKDHKTGYLYQLHADWQRQLPGSTLLDIGYTGTFGHHLVSPYAESIDQITPANLALLAANPSAYKAQTLRPFPQFTNVQSLYPDDGQSGYNAGNIEVQKRYSSGFQYQANYTWSKMRDNGSARFGVAGYPNNGFTNYYDQQGRWGLSGSDIRNRLIFSGLYELPFGQGKPLHSNSYLVNQVIGGWSISGLEEIHAGTALSPIDSTNNTGSYSDGVRPNLTGNPNDLRSGRSRAAKIAEWFDTSAFTQNANYTFGNAPRTFGRGPGFADTDLTLLKTVDVREGHKLELRMEAFNALNHANLGNPNTTFGSTGFGTITSLSGGSTSSRTLQLAAHYTF</sequence>
<evidence type="ECO:0000256" key="8">
    <source>
        <dbReference type="SAM" id="SignalP"/>
    </source>
</evidence>
<dbReference type="RefSeq" id="WP_129207371.1">
    <property type="nucleotide sequence ID" value="NZ_BMGU01000001.1"/>
</dbReference>
<evidence type="ECO:0000256" key="7">
    <source>
        <dbReference type="SAM" id="MobiDB-lite"/>
    </source>
</evidence>
<reference evidence="10 11" key="1">
    <citation type="journal article" date="2016" name="Int. J. Syst. Evol. Microbiol.">
        <title>Acidipila dinghuensis sp. nov., an acidobacterium isolated from forest soil.</title>
        <authorList>
            <person name="Jiang Y.W."/>
            <person name="Wang J."/>
            <person name="Chen M.H."/>
            <person name="Lv Y.Y."/>
            <person name="Qiu L.H."/>
        </authorList>
    </citation>
    <scope>NUCLEOTIDE SEQUENCE [LARGE SCALE GENOMIC DNA]</scope>
    <source>
        <strain evidence="10 11">DHOF10</strain>
    </source>
</reference>
<dbReference type="EMBL" id="SDMK01000001">
    <property type="protein sequence ID" value="RXS97592.1"/>
    <property type="molecule type" value="Genomic_DNA"/>
</dbReference>
<keyword evidence="5" id="KW-0472">Membrane</keyword>